<evidence type="ECO:0000259" key="2">
    <source>
        <dbReference type="Pfam" id="PF09851"/>
    </source>
</evidence>
<accession>A0A1G6PVC6</accession>
<organism evidence="3 5">
    <name type="scientific">Geotoga petraea</name>
    <dbReference type="NCBI Taxonomy" id="28234"/>
    <lineage>
        <taxon>Bacteria</taxon>
        <taxon>Thermotogati</taxon>
        <taxon>Thermotogota</taxon>
        <taxon>Thermotogae</taxon>
        <taxon>Petrotogales</taxon>
        <taxon>Petrotogaceae</taxon>
        <taxon>Geotoga</taxon>
    </lineage>
</organism>
<dbReference type="Proteomes" id="UP000297288">
    <property type="component" value="Unassembled WGS sequence"/>
</dbReference>
<dbReference type="EMBL" id="SRME01000007">
    <property type="protein sequence ID" value="TGG86854.1"/>
    <property type="molecule type" value="Genomic_DNA"/>
</dbReference>
<dbReference type="AlphaFoldDB" id="A0A1G6PVC6"/>
<gene>
    <name evidence="4" type="ORF">E4650_09410</name>
    <name evidence="3" type="ORF">SAMN04488588_1915</name>
</gene>
<dbReference type="InterPro" id="IPR018649">
    <property type="entry name" value="SHOCT"/>
</dbReference>
<feature type="domain" description="SHOCT" evidence="2">
    <location>
        <begin position="56"/>
        <end position="83"/>
    </location>
</feature>
<dbReference type="Proteomes" id="UP000199322">
    <property type="component" value="Unassembled WGS sequence"/>
</dbReference>
<keyword evidence="1" id="KW-0472">Membrane</keyword>
<keyword evidence="1" id="KW-0812">Transmembrane</keyword>
<evidence type="ECO:0000313" key="3">
    <source>
        <dbReference type="EMBL" id="SDC84162.1"/>
    </source>
</evidence>
<dbReference type="STRING" id="28234.SAMN04488588_1915"/>
<reference evidence="3 5" key="1">
    <citation type="submission" date="2016-10" db="EMBL/GenBank/DDBJ databases">
        <authorList>
            <person name="de Groot N.N."/>
        </authorList>
    </citation>
    <scope>NUCLEOTIDE SEQUENCE [LARGE SCALE GENOMIC DNA]</scope>
    <source>
        <strain evidence="3 5">WG14</strain>
    </source>
</reference>
<dbReference type="OrthoDB" id="48693at2"/>
<feature type="transmembrane region" description="Helical" evidence="1">
    <location>
        <begin position="12"/>
        <end position="34"/>
    </location>
</feature>
<evidence type="ECO:0000313" key="6">
    <source>
        <dbReference type="Proteomes" id="UP000297288"/>
    </source>
</evidence>
<dbReference type="EMBL" id="FMYV01000009">
    <property type="protein sequence ID" value="SDC84162.1"/>
    <property type="molecule type" value="Genomic_DNA"/>
</dbReference>
<sequence length="84" mass="9954">MMHGYFWNGMWSGGGIFMGIFWILIIVIVLYFVFRNNNNNLTNNGQNYQKRNSVDEALRILNEKYVNGEISEEEYKNKKNNILN</sequence>
<dbReference type="RefSeq" id="WP_091405321.1">
    <property type="nucleotide sequence ID" value="NZ_FMYV01000009.1"/>
</dbReference>
<reference evidence="4 6" key="2">
    <citation type="submission" date="2019-04" db="EMBL/GenBank/DDBJ databases">
        <title>Draft genome sequence data and analysis of a Fermenting Bacterium, Geotoga petraea strain HO-Geo1, isolated from heavy-oil petroleum reservoir in Russia.</title>
        <authorList>
            <person name="Grouzdev D.S."/>
            <person name="Semenova E.M."/>
            <person name="Sokolova D.S."/>
            <person name="Tourova T.P."/>
            <person name="Poltaraus A.B."/>
            <person name="Nazina T.N."/>
        </authorList>
    </citation>
    <scope>NUCLEOTIDE SEQUENCE [LARGE SCALE GENOMIC DNA]</scope>
    <source>
        <strain evidence="4 6">HO-Geo1</strain>
    </source>
</reference>
<evidence type="ECO:0000313" key="5">
    <source>
        <dbReference type="Proteomes" id="UP000199322"/>
    </source>
</evidence>
<protein>
    <submittedName>
        <fullName evidence="3">Putative membrane protein</fullName>
    </submittedName>
    <submittedName>
        <fullName evidence="4">SHOCT domain-containing protein</fullName>
    </submittedName>
</protein>
<name>A0A1G6PVC6_9BACT</name>
<proteinExistence type="predicted"/>
<dbReference type="Pfam" id="PF09851">
    <property type="entry name" value="SHOCT"/>
    <property type="match status" value="1"/>
</dbReference>
<keyword evidence="5" id="KW-1185">Reference proteome</keyword>
<evidence type="ECO:0000256" key="1">
    <source>
        <dbReference type="SAM" id="Phobius"/>
    </source>
</evidence>
<keyword evidence="1" id="KW-1133">Transmembrane helix</keyword>
<evidence type="ECO:0000313" key="4">
    <source>
        <dbReference type="EMBL" id="TGG86854.1"/>
    </source>
</evidence>